<reference evidence="1" key="1">
    <citation type="submission" date="2019-02" db="EMBL/GenBank/DDBJ databases">
        <authorList>
            <person name="Gruber-Vodicka R. H."/>
            <person name="Seah K. B. B."/>
        </authorList>
    </citation>
    <scope>NUCLEOTIDE SEQUENCE</scope>
    <source>
        <strain evidence="1">BECK_S312</strain>
        <strain evidence="2">BECK_S426</strain>
    </source>
</reference>
<dbReference type="Pfam" id="PF10049">
    <property type="entry name" value="DUF2283"/>
    <property type="match status" value="1"/>
</dbReference>
<accession>A0A450VNI9</accession>
<evidence type="ECO:0000313" key="1">
    <source>
        <dbReference type="EMBL" id="VFK06290.1"/>
    </source>
</evidence>
<dbReference type="AlphaFoldDB" id="A0A450VNI9"/>
<proteinExistence type="predicted"/>
<evidence type="ECO:0008006" key="3">
    <source>
        <dbReference type="Google" id="ProtNLM"/>
    </source>
</evidence>
<evidence type="ECO:0000313" key="2">
    <source>
        <dbReference type="EMBL" id="VFK23547.1"/>
    </source>
</evidence>
<organism evidence="1">
    <name type="scientific">Candidatus Kentrum sp. LPFa</name>
    <dbReference type="NCBI Taxonomy" id="2126335"/>
    <lineage>
        <taxon>Bacteria</taxon>
        <taxon>Pseudomonadati</taxon>
        <taxon>Pseudomonadota</taxon>
        <taxon>Gammaproteobacteria</taxon>
        <taxon>Candidatus Kentrum</taxon>
    </lineage>
</organism>
<dbReference type="EMBL" id="CAADFM010000002">
    <property type="protein sequence ID" value="VFK06290.1"/>
    <property type="molecule type" value="Genomic_DNA"/>
</dbReference>
<dbReference type="EMBL" id="CAADFP010000006">
    <property type="protein sequence ID" value="VFK23547.1"/>
    <property type="molecule type" value="Genomic_DNA"/>
</dbReference>
<sequence>MRIAYHEEDDTLFMEFSKDKIVRDESVGWNIAIGYTDNGIGEITILDAAKNGCYPLQVERVLADAA</sequence>
<protein>
    <recommendedName>
        <fullName evidence="3">DUF2283 domain-containing protein</fullName>
    </recommendedName>
</protein>
<dbReference type="InterPro" id="IPR019270">
    <property type="entry name" value="DUF2283"/>
</dbReference>
<gene>
    <name evidence="1" type="ORF">BECKLPF1236A_GA0070988_1000224</name>
    <name evidence="2" type="ORF">BECKLPF1236C_GA0070990_1000620</name>
</gene>
<name>A0A450VNI9_9GAMM</name>